<proteinExistence type="predicted"/>
<sequence length="85" mass="10357">MSEKLNWKEIQKRFDQEWVELVDYEWDETKPYPSEGIVRVHSNNRKEFDRLILQDPPEDSALVFVGKRKRPENVVLNFNMRHQAR</sequence>
<dbReference type="AlphaFoldDB" id="W4LBJ8"/>
<gene>
    <name evidence="1" type="ORF">ETSY2_48390</name>
</gene>
<name>W4LBJ8_9BACT</name>
<protein>
    <submittedName>
        <fullName evidence="1">Uncharacterized protein</fullName>
    </submittedName>
</protein>
<dbReference type="EMBL" id="AZHX01002336">
    <property type="protein sequence ID" value="ETW95274.1"/>
    <property type="molecule type" value="Genomic_DNA"/>
</dbReference>
<reference evidence="1 2" key="1">
    <citation type="journal article" date="2014" name="Nature">
        <title>An environmental bacterial taxon with a large and distinct metabolic repertoire.</title>
        <authorList>
            <person name="Wilson M.C."/>
            <person name="Mori T."/>
            <person name="Ruckert C."/>
            <person name="Uria A.R."/>
            <person name="Helf M.J."/>
            <person name="Takada K."/>
            <person name="Gernert C."/>
            <person name="Steffens U.A."/>
            <person name="Heycke N."/>
            <person name="Schmitt S."/>
            <person name="Rinke C."/>
            <person name="Helfrich E.J."/>
            <person name="Brachmann A.O."/>
            <person name="Gurgui C."/>
            <person name="Wakimoto T."/>
            <person name="Kracht M."/>
            <person name="Crusemann M."/>
            <person name="Hentschel U."/>
            <person name="Abe I."/>
            <person name="Matsunaga S."/>
            <person name="Kalinowski J."/>
            <person name="Takeyama H."/>
            <person name="Piel J."/>
        </authorList>
    </citation>
    <scope>NUCLEOTIDE SEQUENCE [LARGE SCALE GENOMIC DNA]</scope>
    <source>
        <strain evidence="2">TSY2</strain>
    </source>
</reference>
<evidence type="ECO:0000313" key="1">
    <source>
        <dbReference type="EMBL" id="ETW95274.1"/>
    </source>
</evidence>
<evidence type="ECO:0000313" key="2">
    <source>
        <dbReference type="Proteomes" id="UP000019140"/>
    </source>
</evidence>
<dbReference type="Proteomes" id="UP000019140">
    <property type="component" value="Unassembled WGS sequence"/>
</dbReference>
<accession>W4LBJ8</accession>
<comment type="caution">
    <text evidence="1">The sequence shown here is derived from an EMBL/GenBank/DDBJ whole genome shotgun (WGS) entry which is preliminary data.</text>
</comment>
<dbReference type="HOGENOM" id="CLU_2506559_0_0_7"/>
<organism evidence="1 2">
    <name type="scientific">Candidatus Entotheonella gemina</name>
    <dbReference type="NCBI Taxonomy" id="1429439"/>
    <lineage>
        <taxon>Bacteria</taxon>
        <taxon>Pseudomonadati</taxon>
        <taxon>Nitrospinota/Tectimicrobiota group</taxon>
        <taxon>Candidatus Tectimicrobiota</taxon>
        <taxon>Candidatus Entotheonellia</taxon>
        <taxon>Candidatus Entotheonellales</taxon>
        <taxon>Candidatus Entotheonellaceae</taxon>
        <taxon>Candidatus Entotheonella</taxon>
    </lineage>
</organism>
<keyword evidence="2" id="KW-1185">Reference proteome</keyword>